<comment type="caution">
    <text evidence="2">The sequence shown here is derived from an EMBL/GenBank/DDBJ whole genome shotgun (WGS) entry which is preliminary data.</text>
</comment>
<dbReference type="AlphaFoldDB" id="A0AAE0RLW8"/>
<protein>
    <submittedName>
        <fullName evidence="2">Uncharacterized protein</fullName>
    </submittedName>
</protein>
<evidence type="ECO:0000313" key="3">
    <source>
        <dbReference type="Proteomes" id="UP001195483"/>
    </source>
</evidence>
<sequence length="1157" mass="132760">MDTFKDNITKRCKEPMTYHLGHRTGALYEYFIDFHIPKVEIAEKCEQSLPLKSKQASANSFKCSININMSKEDITKKHQEPEIIQKTKGKPNKYVMDMDSSENDSAKNRQQLVSTLPKLTSGKIFKSPSNMDKPRKGILKKHKQSVQSLHAFPGFKPRIDMLFTSCASMDASIDDITKKQEQSVPSLSKETRGKVCYTDTEIDTSEDDFTLKHQQLVSQSKQTGGLNHCELFIGQNTFKDYIGRKHKHVKQERKIPCKFCIGTSLDNLIKKQQQELKQTDGLRYKSVRYLPDEICQSESDTQANLSVTDKFSLDFQVTIGHVELSIPVNDKDMHDQKFKPFEVKYLDKLISHRGIDLLTFIEELLTVQTLKVDIDSDLSDSSQDEISEELASDTNETDSNSKDVFVSLSGLFSKWFSSTGCFNTRSSHYGIHMPSPFWELYSYTVAGAHHALTCDTAKQLDETKRKVTEKSRSISDLADESIRTQLKPVVDLDQLLQSMRNGIKIGITWSYLSVFEKQRDLQLWSRSYIEAVACTLKNLKKQAEGGNLLFSTTFDQGKNWFKNYLIELCVVLGWDLSSKNPEEIWQDLEKNISRVFGMASEALCKTIRGICQLLLRKDTVTLADLLLKSHEVMTGIEANSISIVSVERNFSGALVKPDLSSVLDHTYRTIAHTIFIEAVRLGFREQRVPWNLFLKIFRKKHGEIFEEYVRKITSLLIYSSETIVKEYDGESFMIKALCCYITRLAKEEVWKEYQDIQLVLIDMLFKQTTLDVLKKLAKTTSLTICKQVEQLLRQRWIIQGYNPSKRGEVALAQALLCAREMGEAAIGNNLNNNKDVFESSCGTNEELSQHVKLVTYLQFKRVETRLANCLLAMVQLNANDMVIDCLQSYLSQQLSGWNKTQGTGAQIDNWEKQFISIIAEGISVKLNLKEEEFAKKDHCQNLLDAVLETERLQHDLFMNTTVPLMEGNQKIKPMEETDRIEKVSEQKLSQGSNDIEKTYITEMISELKPIRKYVKFVNMIESLRGRITKENYLARIRKEQELLIQIQLQNVVDSFYILYSEEMMPKIDRTTLYQLEYDTMGDSRKPLPPTLKIILMILMCLMLAFSEVYTYLVAGQLSTAQVKEWFCYFGLSIVKFGFVFEVFKALLFGMLFASSAY</sequence>
<name>A0AAE0RLW8_9BIVA</name>
<feature type="transmembrane region" description="Helical" evidence="1">
    <location>
        <begin position="1093"/>
        <end position="1114"/>
    </location>
</feature>
<reference evidence="2" key="1">
    <citation type="journal article" date="2021" name="Genome Biol. Evol.">
        <title>A High-Quality Reference Genome for a Parasitic Bivalve with Doubly Uniparental Inheritance (Bivalvia: Unionida).</title>
        <authorList>
            <person name="Smith C.H."/>
        </authorList>
    </citation>
    <scope>NUCLEOTIDE SEQUENCE</scope>
    <source>
        <strain evidence="2">CHS0354</strain>
    </source>
</reference>
<reference evidence="2" key="3">
    <citation type="submission" date="2023-05" db="EMBL/GenBank/DDBJ databases">
        <authorList>
            <person name="Smith C.H."/>
        </authorList>
    </citation>
    <scope>NUCLEOTIDE SEQUENCE</scope>
    <source>
        <strain evidence="2">CHS0354</strain>
        <tissue evidence="2">Mantle</tissue>
    </source>
</reference>
<keyword evidence="1" id="KW-0472">Membrane</keyword>
<dbReference type="EMBL" id="JAEAOA010001413">
    <property type="protein sequence ID" value="KAK3575981.1"/>
    <property type="molecule type" value="Genomic_DNA"/>
</dbReference>
<keyword evidence="3" id="KW-1185">Reference proteome</keyword>
<feature type="transmembrane region" description="Helical" evidence="1">
    <location>
        <begin position="1126"/>
        <end position="1153"/>
    </location>
</feature>
<keyword evidence="1" id="KW-0812">Transmembrane</keyword>
<evidence type="ECO:0000313" key="2">
    <source>
        <dbReference type="EMBL" id="KAK3575981.1"/>
    </source>
</evidence>
<accession>A0AAE0RLW8</accession>
<proteinExistence type="predicted"/>
<organism evidence="2 3">
    <name type="scientific">Potamilus streckersoni</name>
    <dbReference type="NCBI Taxonomy" id="2493646"/>
    <lineage>
        <taxon>Eukaryota</taxon>
        <taxon>Metazoa</taxon>
        <taxon>Spiralia</taxon>
        <taxon>Lophotrochozoa</taxon>
        <taxon>Mollusca</taxon>
        <taxon>Bivalvia</taxon>
        <taxon>Autobranchia</taxon>
        <taxon>Heteroconchia</taxon>
        <taxon>Palaeoheterodonta</taxon>
        <taxon>Unionida</taxon>
        <taxon>Unionoidea</taxon>
        <taxon>Unionidae</taxon>
        <taxon>Ambleminae</taxon>
        <taxon>Lampsilini</taxon>
        <taxon>Potamilus</taxon>
    </lineage>
</organism>
<keyword evidence="1" id="KW-1133">Transmembrane helix</keyword>
<evidence type="ECO:0000256" key="1">
    <source>
        <dbReference type="SAM" id="Phobius"/>
    </source>
</evidence>
<dbReference type="Proteomes" id="UP001195483">
    <property type="component" value="Unassembled WGS sequence"/>
</dbReference>
<gene>
    <name evidence="2" type="ORF">CHS0354_023411</name>
</gene>
<reference evidence="2" key="2">
    <citation type="journal article" date="2021" name="Genome Biol. Evol.">
        <title>Developing a high-quality reference genome for a parasitic bivalve with doubly uniparental inheritance (Bivalvia: Unionida).</title>
        <authorList>
            <person name="Smith C.H."/>
        </authorList>
    </citation>
    <scope>NUCLEOTIDE SEQUENCE</scope>
    <source>
        <strain evidence="2">CHS0354</strain>
        <tissue evidence="2">Mantle</tissue>
    </source>
</reference>